<dbReference type="EMBL" id="JAQFWP010000058">
    <property type="protein sequence ID" value="MDA2807583.1"/>
    <property type="molecule type" value="Genomic_DNA"/>
</dbReference>
<evidence type="ECO:0000256" key="4">
    <source>
        <dbReference type="ARBA" id="ARBA00022989"/>
    </source>
</evidence>
<keyword evidence="3 6" id="KW-0812">Transmembrane</keyword>
<gene>
    <name evidence="7" type="primary">fetB</name>
    <name evidence="7" type="ORF">O4U47_23945</name>
</gene>
<feature type="transmembrane region" description="Helical" evidence="6">
    <location>
        <begin position="185"/>
        <end position="208"/>
    </location>
</feature>
<name>A0ABT4TSC6_9ACTN</name>
<keyword evidence="5 6" id="KW-0472">Membrane</keyword>
<feature type="transmembrane region" description="Helical" evidence="6">
    <location>
        <begin position="38"/>
        <end position="60"/>
    </location>
</feature>
<evidence type="ECO:0000256" key="3">
    <source>
        <dbReference type="ARBA" id="ARBA00022692"/>
    </source>
</evidence>
<dbReference type="RefSeq" id="WP_270680210.1">
    <property type="nucleotide sequence ID" value="NZ_JAQFWP010000058.1"/>
</dbReference>
<evidence type="ECO:0000256" key="1">
    <source>
        <dbReference type="ARBA" id="ARBA00004141"/>
    </source>
</evidence>
<evidence type="ECO:0000256" key="5">
    <source>
        <dbReference type="ARBA" id="ARBA00023136"/>
    </source>
</evidence>
<feature type="transmembrane region" description="Helical" evidence="6">
    <location>
        <begin position="92"/>
        <end position="111"/>
    </location>
</feature>
<comment type="similarity">
    <text evidence="2">Belongs to the UPF0014 family.</text>
</comment>
<comment type="caution">
    <text evidence="7">The sequence shown here is derived from an EMBL/GenBank/DDBJ whole genome shotgun (WGS) entry which is preliminary data.</text>
</comment>
<accession>A0ABT4TSC6</accession>
<dbReference type="Pfam" id="PF03649">
    <property type="entry name" value="UPF0014"/>
    <property type="match status" value="1"/>
</dbReference>
<proteinExistence type="inferred from homology"/>
<protein>
    <submittedName>
        <fullName evidence="7">Iron export ABC transporter permease subunit FetB</fullName>
    </submittedName>
</protein>
<dbReference type="InterPro" id="IPR005226">
    <property type="entry name" value="UPF0014_fam"/>
</dbReference>
<feature type="transmembrane region" description="Helical" evidence="6">
    <location>
        <begin position="6"/>
        <end position="26"/>
    </location>
</feature>
<dbReference type="PANTHER" id="PTHR30028:SF0">
    <property type="entry name" value="PROTEIN ALUMINUM SENSITIVE 3"/>
    <property type="match status" value="1"/>
</dbReference>
<keyword evidence="4 6" id="KW-1133">Transmembrane helix</keyword>
<reference evidence="7" key="1">
    <citation type="submission" date="2023-01" db="EMBL/GenBank/DDBJ databases">
        <title>Draft genome sequence of Nocardiopsis sp. LSu2-4 isolated from halophytes.</title>
        <authorList>
            <person name="Duangmal K."/>
            <person name="Chantavorakit T."/>
        </authorList>
    </citation>
    <scope>NUCLEOTIDE SEQUENCE</scope>
    <source>
        <strain evidence="7">LSu2-4</strain>
    </source>
</reference>
<dbReference type="Proteomes" id="UP001165685">
    <property type="component" value="Unassembled WGS sequence"/>
</dbReference>
<feature type="transmembrane region" description="Helical" evidence="6">
    <location>
        <begin position="214"/>
        <end position="234"/>
    </location>
</feature>
<evidence type="ECO:0000313" key="8">
    <source>
        <dbReference type="Proteomes" id="UP001165685"/>
    </source>
</evidence>
<evidence type="ECO:0000256" key="2">
    <source>
        <dbReference type="ARBA" id="ARBA00005268"/>
    </source>
</evidence>
<sequence>MTAAPSWGAVALCTVFVALAVALAHARRLALTRELVWAAARAALQLAAVGAVLGVVFAVAGVPGSLAWVGAMVVLAGQVAGYRGRGLHRARLVAAGSTATLTLLLAIGVIAPVPRAIVPLGGMVVSGAMQAATLSLRQVRAAIDEARPAIEARLCLGLSARQAFAPHTRAAARTALIPAIDAAKVVGLISLPGAMTGLILAGVAPLTAVRYQIIVMYMLLGTTTVTAVLTTYLAQFTAFDAAHRLRPAQAPEE</sequence>
<comment type="subcellular location">
    <subcellularLocation>
        <location evidence="1">Membrane</location>
        <topology evidence="1">Multi-pass membrane protein</topology>
    </subcellularLocation>
</comment>
<organism evidence="7 8">
    <name type="scientific">Nocardiopsis suaedae</name>
    <dbReference type="NCBI Taxonomy" id="3018444"/>
    <lineage>
        <taxon>Bacteria</taxon>
        <taxon>Bacillati</taxon>
        <taxon>Actinomycetota</taxon>
        <taxon>Actinomycetes</taxon>
        <taxon>Streptosporangiales</taxon>
        <taxon>Nocardiopsidaceae</taxon>
        <taxon>Nocardiopsis</taxon>
    </lineage>
</organism>
<evidence type="ECO:0000256" key="6">
    <source>
        <dbReference type="SAM" id="Phobius"/>
    </source>
</evidence>
<keyword evidence="8" id="KW-1185">Reference proteome</keyword>
<dbReference type="PANTHER" id="PTHR30028">
    <property type="entry name" value="UPF0014 INNER MEMBRANE PROTEIN YBBM-RELATED"/>
    <property type="match status" value="1"/>
</dbReference>
<evidence type="ECO:0000313" key="7">
    <source>
        <dbReference type="EMBL" id="MDA2807583.1"/>
    </source>
</evidence>